<dbReference type="Proteomes" id="UP000186309">
    <property type="component" value="Chromosome"/>
</dbReference>
<sequence>MVKSLYIALPVLFCLALGYPSFAVSKKADAPYAHMVFFTLKDHSKESVDAFIATCDKYLSKHEGTKYYSVGARAEDSNEDVSVKDFDVALHAVFESKQACNNYLKSERHDGFLAATKGQFEKVRVFDSYLVKP</sequence>
<proteinExistence type="predicted"/>
<feature type="domain" description="Stress-response A/B barrel" evidence="2">
    <location>
        <begin position="32"/>
        <end position="128"/>
    </location>
</feature>
<keyword evidence="1" id="KW-0732">Signal</keyword>
<dbReference type="STRING" id="1387353.BSF38_00315"/>
<evidence type="ECO:0000259" key="2">
    <source>
        <dbReference type="PROSITE" id="PS51502"/>
    </source>
</evidence>
<feature type="signal peptide" evidence="1">
    <location>
        <begin position="1"/>
        <end position="23"/>
    </location>
</feature>
<dbReference type="AlphaFoldDB" id="A0A1U7CIZ0"/>
<organism evidence="3 4">
    <name type="scientific">Paludisphaera borealis</name>
    <dbReference type="NCBI Taxonomy" id="1387353"/>
    <lineage>
        <taxon>Bacteria</taxon>
        <taxon>Pseudomonadati</taxon>
        <taxon>Planctomycetota</taxon>
        <taxon>Planctomycetia</taxon>
        <taxon>Isosphaerales</taxon>
        <taxon>Isosphaeraceae</taxon>
        <taxon>Paludisphaera</taxon>
    </lineage>
</organism>
<evidence type="ECO:0000313" key="3">
    <source>
        <dbReference type="EMBL" id="APW58904.1"/>
    </source>
</evidence>
<dbReference type="InterPro" id="IPR013097">
    <property type="entry name" value="Dabb"/>
</dbReference>
<dbReference type="KEGG" id="pbor:BSF38_00315"/>
<feature type="chain" id="PRO_5012888631" description="Stress-response A/B barrel domain-containing protein" evidence="1">
    <location>
        <begin position="24"/>
        <end position="133"/>
    </location>
</feature>
<gene>
    <name evidence="3" type="ORF">BSF38_00315</name>
</gene>
<dbReference type="Pfam" id="PF07876">
    <property type="entry name" value="Dabb"/>
    <property type="match status" value="1"/>
</dbReference>
<dbReference type="EMBL" id="CP019082">
    <property type="protein sequence ID" value="APW58904.1"/>
    <property type="molecule type" value="Genomic_DNA"/>
</dbReference>
<name>A0A1U7CIZ0_9BACT</name>
<dbReference type="SMART" id="SM00886">
    <property type="entry name" value="Dabb"/>
    <property type="match status" value="1"/>
</dbReference>
<dbReference type="InterPro" id="IPR011008">
    <property type="entry name" value="Dimeric_a/b-barrel"/>
</dbReference>
<evidence type="ECO:0000256" key="1">
    <source>
        <dbReference type="SAM" id="SignalP"/>
    </source>
</evidence>
<evidence type="ECO:0000313" key="4">
    <source>
        <dbReference type="Proteomes" id="UP000186309"/>
    </source>
</evidence>
<protein>
    <recommendedName>
        <fullName evidence="2">Stress-response A/B barrel domain-containing protein</fullName>
    </recommendedName>
</protein>
<accession>A0A1U7CIZ0</accession>
<dbReference type="SUPFAM" id="SSF54909">
    <property type="entry name" value="Dimeric alpha+beta barrel"/>
    <property type="match status" value="1"/>
</dbReference>
<reference evidence="4" key="1">
    <citation type="submission" date="2016-12" db="EMBL/GenBank/DDBJ databases">
        <title>Comparative genomics of four Isosphaeraceae planctomycetes: a common pool of plasmids and glycoside hydrolase genes.</title>
        <authorList>
            <person name="Ivanova A."/>
        </authorList>
    </citation>
    <scope>NUCLEOTIDE SEQUENCE [LARGE SCALE GENOMIC DNA]</scope>
    <source>
        <strain evidence="4">PX4</strain>
    </source>
</reference>
<dbReference type="PROSITE" id="PS51502">
    <property type="entry name" value="S_R_A_B_BARREL"/>
    <property type="match status" value="1"/>
</dbReference>
<keyword evidence="4" id="KW-1185">Reference proteome</keyword>
<dbReference type="RefSeq" id="WP_168189287.1">
    <property type="nucleotide sequence ID" value="NZ_CP019082.1"/>
</dbReference>
<dbReference type="Gene3D" id="3.30.70.100">
    <property type="match status" value="1"/>
</dbReference>